<evidence type="ECO:0000256" key="1">
    <source>
        <dbReference type="ARBA" id="ARBA00006672"/>
    </source>
</evidence>
<comment type="caution">
    <text evidence="7">The sequence shown here is derived from an EMBL/GenBank/DDBJ whole genome shotgun (WGS) entry which is preliminary data.</text>
</comment>
<dbReference type="PROSITE" id="PS50143">
    <property type="entry name" value="BIR_REPEAT_2"/>
    <property type="match status" value="2"/>
</dbReference>
<dbReference type="Pfam" id="PF13920">
    <property type="entry name" value="zf-C3HC4_3"/>
    <property type="match status" value="1"/>
</dbReference>
<organism evidence="7 8">
    <name type="scientific">Tegillarca granosa</name>
    <name type="common">Malaysian cockle</name>
    <name type="synonym">Anadara granosa</name>
    <dbReference type="NCBI Taxonomy" id="220873"/>
    <lineage>
        <taxon>Eukaryota</taxon>
        <taxon>Metazoa</taxon>
        <taxon>Spiralia</taxon>
        <taxon>Lophotrochozoa</taxon>
        <taxon>Mollusca</taxon>
        <taxon>Bivalvia</taxon>
        <taxon>Autobranchia</taxon>
        <taxon>Pteriomorphia</taxon>
        <taxon>Arcoida</taxon>
        <taxon>Arcoidea</taxon>
        <taxon>Arcidae</taxon>
        <taxon>Tegillarca</taxon>
    </lineage>
</organism>
<dbReference type="Pfam" id="PF00653">
    <property type="entry name" value="BIR"/>
    <property type="match status" value="2"/>
</dbReference>
<dbReference type="CDD" id="cd00022">
    <property type="entry name" value="BIR"/>
    <property type="match status" value="2"/>
</dbReference>
<dbReference type="Gene3D" id="1.10.1170.10">
    <property type="entry name" value="Inhibitor Of Apoptosis Protein (2mihbC-IAP-1), Chain A"/>
    <property type="match status" value="2"/>
</dbReference>
<dbReference type="EMBL" id="JARBDR010000586">
    <property type="protein sequence ID" value="KAJ8311085.1"/>
    <property type="molecule type" value="Genomic_DNA"/>
</dbReference>
<reference evidence="7 8" key="1">
    <citation type="submission" date="2022-12" db="EMBL/GenBank/DDBJ databases">
        <title>Chromosome-level genome of Tegillarca granosa.</title>
        <authorList>
            <person name="Kim J."/>
        </authorList>
    </citation>
    <scope>NUCLEOTIDE SEQUENCE [LARGE SCALE GENOMIC DNA]</scope>
    <source>
        <strain evidence="7">Teg-2019</strain>
        <tissue evidence="7">Adductor muscle</tissue>
    </source>
</reference>
<dbReference type="InterPro" id="IPR013083">
    <property type="entry name" value="Znf_RING/FYVE/PHD"/>
</dbReference>
<dbReference type="SMART" id="SM00184">
    <property type="entry name" value="RING"/>
    <property type="match status" value="1"/>
</dbReference>
<keyword evidence="3" id="KW-0862">Zinc</keyword>
<evidence type="ECO:0000256" key="3">
    <source>
        <dbReference type="ARBA" id="ARBA00022833"/>
    </source>
</evidence>
<dbReference type="SMART" id="SM00238">
    <property type="entry name" value="BIR"/>
    <property type="match status" value="2"/>
</dbReference>
<evidence type="ECO:0000313" key="7">
    <source>
        <dbReference type="EMBL" id="KAJ8311085.1"/>
    </source>
</evidence>
<dbReference type="Proteomes" id="UP001217089">
    <property type="component" value="Unassembled WGS sequence"/>
</dbReference>
<accession>A0ABQ9F6A7</accession>
<evidence type="ECO:0000259" key="6">
    <source>
        <dbReference type="PROSITE" id="PS50089"/>
    </source>
</evidence>
<keyword evidence="2 4" id="KW-0863">Zinc-finger</keyword>
<evidence type="ECO:0000313" key="8">
    <source>
        <dbReference type="Proteomes" id="UP001217089"/>
    </source>
</evidence>
<keyword evidence="2 4" id="KW-0479">Metal-binding</keyword>
<gene>
    <name evidence="7" type="ORF">KUTeg_011362</name>
</gene>
<feature type="domain" description="RING-type" evidence="6">
    <location>
        <begin position="397"/>
        <end position="432"/>
    </location>
</feature>
<dbReference type="SUPFAM" id="SSF57924">
    <property type="entry name" value="Inhibitor of apoptosis (IAP) repeat"/>
    <property type="match status" value="2"/>
</dbReference>
<protein>
    <recommendedName>
        <fullName evidence="6">RING-type domain-containing protein</fullName>
    </recommendedName>
</protein>
<dbReference type="InterPro" id="IPR001370">
    <property type="entry name" value="BIR_rpt"/>
</dbReference>
<dbReference type="PROSITE" id="PS50089">
    <property type="entry name" value="ZF_RING_2"/>
    <property type="match status" value="1"/>
</dbReference>
<feature type="region of interest" description="Disordered" evidence="5">
    <location>
        <begin position="103"/>
        <end position="144"/>
    </location>
</feature>
<dbReference type="PROSITE" id="PS01282">
    <property type="entry name" value="BIR_REPEAT_1"/>
    <property type="match status" value="1"/>
</dbReference>
<sequence>MRNTDKMSKEVMQSEWMRISTFANFPLKSPVNTLKLAAAGFYYQNKFDEVTCFSCGRKYSGWKTGDDPMRIHRNISPHCRFITEGQSGNIAVGGGGSNFINLLPSEKFPDSSKGGNAEKKNITSNTENNKPPTPVSRPEGNPKVCKEDGRQFVLKSSSGEQSGPTSYEPLGISTQRPVYPHYALTVVRTTSFRCWPKDKKQHPQDLAKAGFFYEGREDQVRCFFCGGGLFNWDPEDVPIVEHARWYPKCVFLRQLKGDDFILQIQKTFQQGDDVSIVTYINILFWLLPYSKESEKQRETDVMSHPAILSVIEMGIDVDMVKKALPSVESSTLSAENLLLKVWELEDTKEAAEPEAKTHEDRVEITNAEEMTNANQEMHEPLETIIEENKYLKDRQLCKICLDNDVSIVFLPCGHLVSCVDCSHAIRKCPICRVFVKGTLKSILS</sequence>
<dbReference type="PANTHER" id="PTHR10044:SF139">
    <property type="entry name" value="DEATH-ASSOCIATED INHIBITOR OF APOPTOSIS 2"/>
    <property type="match status" value="1"/>
</dbReference>
<keyword evidence="8" id="KW-1185">Reference proteome</keyword>
<name>A0ABQ9F6A7_TEGGR</name>
<proteinExistence type="inferred from homology"/>
<evidence type="ECO:0000256" key="4">
    <source>
        <dbReference type="PROSITE-ProRule" id="PRU00175"/>
    </source>
</evidence>
<dbReference type="InterPro" id="IPR001841">
    <property type="entry name" value="Znf_RING"/>
</dbReference>
<evidence type="ECO:0000256" key="5">
    <source>
        <dbReference type="SAM" id="MobiDB-lite"/>
    </source>
</evidence>
<dbReference type="CDD" id="cd16713">
    <property type="entry name" value="RING-HC_BIRC2_3_7"/>
    <property type="match status" value="1"/>
</dbReference>
<dbReference type="InterPro" id="IPR050784">
    <property type="entry name" value="IAP"/>
</dbReference>
<dbReference type="Gene3D" id="3.30.40.10">
    <property type="entry name" value="Zinc/RING finger domain, C3HC4 (zinc finger)"/>
    <property type="match status" value="1"/>
</dbReference>
<comment type="similarity">
    <text evidence="1">Belongs to the IAP family.</text>
</comment>
<evidence type="ECO:0000256" key="2">
    <source>
        <dbReference type="ARBA" id="ARBA00022771"/>
    </source>
</evidence>
<dbReference type="PANTHER" id="PTHR10044">
    <property type="entry name" value="INHIBITOR OF APOPTOSIS"/>
    <property type="match status" value="1"/>
</dbReference>